<proteinExistence type="inferred from homology"/>
<dbReference type="Proteomes" id="UP000613177">
    <property type="component" value="Unassembled WGS sequence"/>
</dbReference>
<comment type="similarity">
    <text evidence="1">Belongs to the importin alpha family.</text>
</comment>
<evidence type="ECO:0000256" key="2">
    <source>
        <dbReference type="ARBA" id="ARBA00022448"/>
    </source>
</evidence>
<dbReference type="Pfam" id="PF00514">
    <property type="entry name" value="Arm"/>
    <property type="match status" value="1"/>
</dbReference>
<evidence type="ECO:0000256" key="1">
    <source>
        <dbReference type="ARBA" id="ARBA00010394"/>
    </source>
</evidence>
<accession>A0A8H7SHN4</accession>
<evidence type="ECO:0000313" key="4">
    <source>
        <dbReference type="EMBL" id="KAG2229624.1"/>
    </source>
</evidence>
<dbReference type="PANTHER" id="PTHR23316">
    <property type="entry name" value="IMPORTIN ALPHA"/>
    <property type="match status" value="1"/>
</dbReference>
<gene>
    <name evidence="4" type="ORF">INT48_001231</name>
</gene>
<sequence length="547" mass="61991">MVMNEFEADEIFGELNRKFANVSLEQASQNDVYHEITFSDLFTYRDTIECSNNYQACYSAIRNIRRYLTQSISNDRIQNVFDLGIQDKIRSILQEPGYDELKYETAWTITNLAYGTPEQTQNLVDTGIIDALIKCFRSCDKYSVKSQSAWALANVSVDSLHYRESMVQENLIGDIAQALGQKCDSICSKLTSSDQYRQSDKGSIIVDNKADRDDVKELTWSLANICRGGFKTAEHWEQYLQAFDAFSKSVSFESIDIWSEACWGLSRVLSNIHQEMSVLLPVLQTISNFTSGPNEYIEILLEADLLNNIWWYMTPDTQHQLRRNAILTISNLAAGNQQIVREVVYSEKIMQSVIAHVLVPGHIYRPDECSWVPSSRSVLPHGKEEWRIVKEVLFVLSNITTLANDDSIWLLSALLQYPQLSITVCLKVVDVLIRIVDRTNQISELTPPTLSESRNPYAEEMIREGVIPALVYLCQLNQSSELTEQSEILQMAITCHSPATNAIGSANAFGLSRHGIHLPGPNIRRIVKGYEDGDVRFIEDAINSIQL</sequence>
<dbReference type="AlphaFoldDB" id="A0A8H7SHN4"/>
<evidence type="ECO:0008006" key="6">
    <source>
        <dbReference type="Google" id="ProtNLM"/>
    </source>
</evidence>
<reference evidence="4" key="1">
    <citation type="submission" date="2021-01" db="EMBL/GenBank/DDBJ databases">
        <title>Metabolic potential, ecology and presence of endohyphal bacteria is reflected in genomic diversity of Mucoromycotina.</title>
        <authorList>
            <person name="Muszewska A."/>
            <person name="Okrasinska A."/>
            <person name="Steczkiewicz K."/>
            <person name="Drgas O."/>
            <person name="Orlowska M."/>
            <person name="Perlinska-Lenart U."/>
            <person name="Aleksandrzak-Piekarczyk T."/>
            <person name="Szatraj K."/>
            <person name="Zielenkiewicz U."/>
            <person name="Pilsyk S."/>
            <person name="Malc E."/>
            <person name="Mieczkowski P."/>
            <person name="Kruszewska J.S."/>
            <person name="Biernat P."/>
            <person name="Pawlowska J."/>
        </authorList>
    </citation>
    <scope>NUCLEOTIDE SEQUENCE</scope>
    <source>
        <strain evidence="4">WA0000018081</strain>
    </source>
</reference>
<organism evidence="4 5">
    <name type="scientific">Thamnidium elegans</name>
    <dbReference type="NCBI Taxonomy" id="101142"/>
    <lineage>
        <taxon>Eukaryota</taxon>
        <taxon>Fungi</taxon>
        <taxon>Fungi incertae sedis</taxon>
        <taxon>Mucoromycota</taxon>
        <taxon>Mucoromycotina</taxon>
        <taxon>Mucoromycetes</taxon>
        <taxon>Mucorales</taxon>
        <taxon>Mucorineae</taxon>
        <taxon>Mucoraceae</taxon>
        <taxon>Thamnidium</taxon>
    </lineage>
</organism>
<keyword evidence="2" id="KW-0813">Transport</keyword>
<dbReference type="EMBL" id="JAEPRE010000256">
    <property type="protein sequence ID" value="KAG2229624.1"/>
    <property type="molecule type" value="Genomic_DNA"/>
</dbReference>
<dbReference type="InterPro" id="IPR011989">
    <property type="entry name" value="ARM-like"/>
</dbReference>
<dbReference type="InterPro" id="IPR016024">
    <property type="entry name" value="ARM-type_fold"/>
</dbReference>
<dbReference type="InterPro" id="IPR000225">
    <property type="entry name" value="Armadillo"/>
</dbReference>
<keyword evidence="3" id="KW-0653">Protein transport</keyword>
<dbReference type="SMART" id="SM00185">
    <property type="entry name" value="ARM"/>
    <property type="match status" value="3"/>
</dbReference>
<evidence type="ECO:0000313" key="5">
    <source>
        <dbReference type="Proteomes" id="UP000613177"/>
    </source>
</evidence>
<dbReference type="Gene3D" id="1.25.10.10">
    <property type="entry name" value="Leucine-rich Repeat Variant"/>
    <property type="match status" value="1"/>
</dbReference>
<evidence type="ECO:0000256" key="3">
    <source>
        <dbReference type="ARBA" id="ARBA00022927"/>
    </source>
</evidence>
<keyword evidence="5" id="KW-1185">Reference proteome</keyword>
<dbReference type="GO" id="GO:0015031">
    <property type="term" value="P:protein transport"/>
    <property type="evidence" value="ECO:0007669"/>
    <property type="project" value="UniProtKB-KW"/>
</dbReference>
<comment type="caution">
    <text evidence="4">The sequence shown here is derived from an EMBL/GenBank/DDBJ whole genome shotgun (WGS) entry which is preliminary data.</text>
</comment>
<name>A0A8H7SHN4_9FUNG</name>
<dbReference type="SUPFAM" id="SSF48371">
    <property type="entry name" value="ARM repeat"/>
    <property type="match status" value="1"/>
</dbReference>
<protein>
    <recommendedName>
        <fullName evidence="6">Importin subunit alpha</fullName>
    </recommendedName>
</protein>